<organism evidence="2 3">
    <name type="scientific">Paramarasmius palmivorus</name>
    <dbReference type="NCBI Taxonomy" id="297713"/>
    <lineage>
        <taxon>Eukaryota</taxon>
        <taxon>Fungi</taxon>
        <taxon>Dikarya</taxon>
        <taxon>Basidiomycota</taxon>
        <taxon>Agaricomycotina</taxon>
        <taxon>Agaricomycetes</taxon>
        <taxon>Agaricomycetidae</taxon>
        <taxon>Agaricales</taxon>
        <taxon>Marasmiineae</taxon>
        <taxon>Marasmiaceae</taxon>
        <taxon>Paramarasmius</taxon>
    </lineage>
</organism>
<dbReference type="InterPro" id="IPR013785">
    <property type="entry name" value="Aldolase_TIM"/>
</dbReference>
<feature type="domain" description="NADH:flavin oxidoreductase/NADH oxidase N-terminal" evidence="1">
    <location>
        <begin position="6"/>
        <end position="339"/>
    </location>
</feature>
<dbReference type="GO" id="GO:0003959">
    <property type="term" value="F:NADPH dehydrogenase activity"/>
    <property type="evidence" value="ECO:0007669"/>
    <property type="project" value="TreeGrafter"/>
</dbReference>
<dbReference type="Pfam" id="PF00724">
    <property type="entry name" value="Oxidored_FMN"/>
    <property type="match status" value="1"/>
</dbReference>
<reference evidence="2 3" key="1">
    <citation type="submission" date="2024-01" db="EMBL/GenBank/DDBJ databases">
        <title>A draft genome for a cacao thread blight-causing isolate of Paramarasmius palmivorus.</title>
        <authorList>
            <person name="Baruah I.K."/>
            <person name="Bukari Y."/>
            <person name="Amoako-Attah I."/>
            <person name="Meinhardt L.W."/>
            <person name="Bailey B.A."/>
            <person name="Cohen S.P."/>
        </authorList>
    </citation>
    <scope>NUCLEOTIDE SEQUENCE [LARGE SCALE GENOMIC DNA]</scope>
    <source>
        <strain evidence="2 3">GH-12</strain>
    </source>
</reference>
<dbReference type="SUPFAM" id="SSF51395">
    <property type="entry name" value="FMN-linked oxidoreductases"/>
    <property type="match status" value="1"/>
</dbReference>
<evidence type="ECO:0000313" key="3">
    <source>
        <dbReference type="Proteomes" id="UP001383192"/>
    </source>
</evidence>
<dbReference type="InterPro" id="IPR001155">
    <property type="entry name" value="OxRdtase_FMN_N"/>
</dbReference>
<evidence type="ECO:0000259" key="1">
    <source>
        <dbReference type="Pfam" id="PF00724"/>
    </source>
</evidence>
<proteinExistence type="predicted"/>
<comment type="caution">
    <text evidence="2">The sequence shown here is derived from an EMBL/GenBank/DDBJ whole genome shotgun (WGS) entry which is preliminary data.</text>
</comment>
<protein>
    <recommendedName>
        <fullName evidence="1">NADH:flavin oxidoreductase/NADH oxidase N-terminal domain-containing protein</fullName>
    </recommendedName>
</protein>
<dbReference type="AlphaFoldDB" id="A0AAW0C148"/>
<dbReference type="CDD" id="cd02933">
    <property type="entry name" value="OYE_like_FMN"/>
    <property type="match status" value="1"/>
</dbReference>
<gene>
    <name evidence="2" type="ORF">VNI00_013061</name>
</gene>
<accession>A0AAW0C148</accession>
<sequence>MVDPMLFSPIHIGDIVLQHRVVLAPLTRNRVDSRGVLLPLVKKYYSQRANIPGTLLISEPSIIGPQAGGQPHNPGIWSDEQIAAWKEVADSVHSKGSFIFCQLWALGRAAYPDMIQHESFPYVSASNIQHTKRNSPPRPLTIEEIEEYIRLFATAASNAVHKAGFDGVEIHNASGYLPDQFLQDVTNVRQDDYGGSIKNRARFSLEVVEAVVNAVGQRKTGIRFTPWDRFQDMRMSEPTATFAYITSELKRRFPNMAYLSVTEPRVHGFDTLPASEYVGESNDFLREIWKPNVFISCGAYTRETALQVAEHGNELIASGRAFLANPDLPLRWKNDLPLNKYDRTTFYMLGDTSETGYTDYPFWGDNADKK</sequence>
<dbReference type="GO" id="GO:0010181">
    <property type="term" value="F:FMN binding"/>
    <property type="evidence" value="ECO:0007669"/>
    <property type="project" value="InterPro"/>
</dbReference>
<dbReference type="InterPro" id="IPR045247">
    <property type="entry name" value="Oye-like"/>
</dbReference>
<evidence type="ECO:0000313" key="2">
    <source>
        <dbReference type="EMBL" id="KAK7032492.1"/>
    </source>
</evidence>
<dbReference type="FunFam" id="3.20.20.70:FF:000138">
    <property type="entry name" value="NADPH dehydrogenase 1"/>
    <property type="match status" value="1"/>
</dbReference>
<name>A0AAW0C148_9AGAR</name>
<dbReference type="EMBL" id="JAYKXP010000064">
    <property type="protein sequence ID" value="KAK7032492.1"/>
    <property type="molecule type" value="Genomic_DNA"/>
</dbReference>
<dbReference type="PANTHER" id="PTHR22893">
    <property type="entry name" value="NADH OXIDOREDUCTASE-RELATED"/>
    <property type="match status" value="1"/>
</dbReference>
<dbReference type="Gene3D" id="3.20.20.70">
    <property type="entry name" value="Aldolase class I"/>
    <property type="match status" value="1"/>
</dbReference>
<keyword evidence="3" id="KW-1185">Reference proteome</keyword>
<dbReference type="PANTHER" id="PTHR22893:SF91">
    <property type="entry name" value="NADPH DEHYDROGENASE 2-RELATED"/>
    <property type="match status" value="1"/>
</dbReference>
<dbReference type="Proteomes" id="UP001383192">
    <property type="component" value="Unassembled WGS sequence"/>
</dbReference>